<feature type="compositionally biased region" description="Basic and acidic residues" evidence="1">
    <location>
        <begin position="134"/>
        <end position="143"/>
    </location>
</feature>
<gene>
    <name evidence="2" type="ORF">M6B38_382500</name>
</gene>
<accession>A0AAX6G844</accession>
<reference evidence="2" key="2">
    <citation type="submission" date="2023-04" db="EMBL/GenBank/DDBJ databases">
        <authorList>
            <person name="Bruccoleri R.E."/>
            <person name="Oakeley E.J."/>
            <person name="Faust A.-M."/>
            <person name="Dessus-Babus S."/>
            <person name="Altorfer M."/>
            <person name="Burckhardt D."/>
            <person name="Oertli M."/>
            <person name="Naumann U."/>
            <person name="Petersen F."/>
            <person name="Wong J."/>
        </authorList>
    </citation>
    <scope>NUCLEOTIDE SEQUENCE</scope>
    <source>
        <strain evidence="2">GSM-AAB239-AS_SAM_17_03QT</strain>
        <tissue evidence="2">Leaf</tissue>
    </source>
</reference>
<name>A0AAX6G844_IRIPA</name>
<dbReference type="AlphaFoldDB" id="A0AAX6G844"/>
<evidence type="ECO:0000313" key="2">
    <source>
        <dbReference type="EMBL" id="KAJ6824361.1"/>
    </source>
</evidence>
<sequence length="143" mass="15598">MRPNELIVARPVQVDPPATWPSCSELRCRLQRLQRTRRLTTRCWKRANFLVVLGGAPGAAAKLTDSCSRGSSHTATRGTIRAACGSPGAAVSAREWYWTRSSAGSLLPCSQLPMRRPLQSVTASPANPSCPCSKPDRIRETPR</sequence>
<comment type="caution">
    <text evidence="2">The sequence shown here is derived from an EMBL/GenBank/DDBJ whole genome shotgun (WGS) entry which is preliminary data.</text>
</comment>
<keyword evidence="3" id="KW-1185">Reference proteome</keyword>
<feature type="region of interest" description="Disordered" evidence="1">
    <location>
        <begin position="118"/>
        <end position="143"/>
    </location>
</feature>
<protein>
    <submittedName>
        <fullName evidence="2">Hornerin-like</fullName>
    </submittedName>
</protein>
<proteinExistence type="predicted"/>
<reference evidence="2" key="1">
    <citation type="journal article" date="2023" name="GigaByte">
        <title>Genome assembly of the bearded iris, Iris pallida Lam.</title>
        <authorList>
            <person name="Bruccoleri R.E."/>
            <person name="Oakeley E.J."/>
            <person name="Faust A.M.E."/>
            <person name="Altorfer M."/>
            <person name="Dessus-Babus S."/>
            <person name="Burckhardt D."/>
            <person name="Oertli M."/>
            <person name="Naumann U."/>
            <person name="Petersen F."/>
            <person name="Wong J."/>
        </authorList>
    </citation>
    <scope>NUCLEOTIDE SEQUENCE</scope>
    <source>
        <strain evidence="2">GSM-AAB239-AS_SAM_17_03QT</strain>
    </source>
</reference>
<dbReference type="Proteomes" id="UP001140949">
    <property type="component" value="Unassembled WGS sequence"/>
</dbReference>
<organism evidence="2 3">
    <name type="scientific">Iris pallida</name>
    <name type="common">Sweet iris</name>
    <dbReference type="NCBI Taxonomy" id="29817"/>
    <lineage>
        <taxon>Eukaryota</taxon>
        <taxon>Viridiplantae</taxon>
        <taxon>Streptophyta</taxon>
        <taxon>Embryophyta</taxon>
        <taxon>Tracheophyta</taxon>
        <taxon>Spermatophyta</taxon>
        <taxon>Magnoliopsida</taxon>
        <taxon>Liliopsida</taxon>
        <taxon>Asparagales</taxon>
        <taxon>Iridaceae</taxon>
        <taxon>Iridoideae</taxon>
        <taxon>Irideae</taxon>
        <taxon>Iris</taxon>
    </lineage>
</organism>
<evidence type="ECO:0000256" key="1">
    <source>
        <dbReference type="SAM" id="MobiDB-lite"/>
    </source>
</evidence>
<dbReference type="EMBL" id="JANAVB010022198">
    <property type="protein sequence ID" value="KAJ6824361.1"/>
    <property type="molecule type" value="Genomic_DNA"/>
</dbReference>
<evidence type="ECO:0000313" key="3">
    <source>
        <dbReference type="Proteomes" id="UP001140949"/>
    </source>
</evidence>